<sequence length="66" mass="6960">MISFPEGTPENLLSQVKPDVLVKGGDYGIDQVVGADIVKAYGGTVKVLGLVENSSTTAIVEKIRKN</sequence>
<proteinExistence type="predicted"/>
<gene>
    <name evidence="1" type="ORF">PPTS312_00180</name>
</gene>
<dbReference type="Proteomes" id="UP000464661">
    <property type="component" value="Chromosome"/>
</dbReference>
<protein>
    <submittedName>
        <fullName evidence="1">Uncharacterized protein</fullName>
    </submittedName>
</protein>
<dbReference type="EMBL" id="AP022324">
    <property type="protein sequence ID" value="BBU42103.1"/>
    <property type="molecule type" value="Genomic_DNA"/>
</dbReference>
<name>A0A7U6LXG2_PSEPU</name>
<accession>A0A7U6LXG2</accession>
<reference evidence="1 2" key="1">
    <citation type="submission" date="2020-01" db="EMBL/GenBank/DDBJ databases">
        <title>Complete Genome Sequence of Pseudomonas putida Strain TS312, Harboring the HdtS type N-acyl-homoserine Lactone Synthase, Isolated from a Paper Mill.</title>
        <authorList>
            <person name="Hosoe A."/>
            <person name="Suenaga T."/>
            <person name="Sugi T."/>
            <person name="Izumi T."/>
            <person name="Nagai N."/>
            <person name="Terada A."/>
        </authorList>
    </citation>
    <scope>NUCLEOTIDE SEQUENCE [LARGE SCALE GENOMIC DNA]</scope>
    <source>
        <strain evidence="1 2">TS312</strain>
    </source>
</reference>
<organism evidence="1 2">
    <name type="scientific">Pseudomonas putida</name>
    <name type="common">Arthrobacter siderocapsulatus</name>
    <dbReference type="NCBI Taxonomy" id="303"/>
    <lineage>
        <taxon>Bacteria</taxon>
        <taxon>Pseudomonadati</taxon>
        <taxon>Pseudomonadota</taxon>
        <taxon>Gammaproteobacteria</taxon>
        <taxon>Pseudomonadales</taxon>
        <taxon>Pseudomonadaceae</taxon>
        <taxon>Pseudomonas</taxon>
    </lineage>
</organism>
<evidence type="ECO:0000313" key="1">
    <source>
        <dbReference type="EMBL" id="BBU42103.1"/>
    </source>
</evidence>
<dbReference type="SUPFAM" id="SSF52374">
    <property type="entry name" value="Nucleotidylyl transferase"/>
    <property type="match status" value="1"/>
</dbReference>
<dbReference type="Gene3D" id="3.40.50.620">
    <property type="entry name" value="HUPs"/>
    <property type="match status" value="1"/>
</dbReference>
<dbReference type="InterPro" id="IPR014729">
    <property type="entry name" value="Rossmann-like_a/b/a_fold"/>
</dbReference>
<dbReference type="AlphaFoldDB" id="A0A7U6LXG2"/>
<evidence type="ECO:0000313" key="2">
    <source>
        <dbReference type="Proteomes" id="UP000464661"/>
    </source>
</evidence>